<evidence type="ECO:0000313" key="2">
    <source>
        <dbReference type="EMBL" id="GGF54485.1"/>
    </source>
</evidence>
<organism evidence="2 3">
    <name type="scientific">Terasakiella brassicae</name>
    <dbReference type="NCBI Taxonomy" id="1634917"/>
    <lineage>
        <taxon>Bacteria</taxon>
        <taxon>Pseudomonadati</taxon>
        <taxon>Pseudomonadota</taxon>
        <taxon>Alphaproteobacteria</taxon>
        <taxon>Rhodospirillales</taxon>
        <taxon>Terasakiellaceae</taxon>
        <taxon>Terasakiella</taxon>
    </lineage>
</organism>
<gene>
    <name evidence="2" type="ORF">GCM10011332_04850</name>
</gene>
<feature type="transmembrane region" description="Helical" evidence="1">
    <location>
        <begin position="104"/>
        <end position="127"/>
    </location>
</feature>
<reference evidence="2" key="1">
    <citation type="journal article" date="2014" name="Int. J. Syst. Evol. Microbiol.">
        <title>Complete genome sequence of Corynebacterium casei LMG S-19264T (=DSM 44701T), isolated from a smear-ripened cheese.</title>
        <authorList>
            <consortium name="US DOE Joint Genome Institute (JGI-PGF)"/>
            <person name="Walter F."/>
            <person name="Albersmeier A."/>
            <person name="Kalinowski J."/>
            <person name="Ruckert C."/>
        </authorList>
    </citation>
    <scope>NUCLEOTIDE SEQUENCE</scope>
    <source>
        <strain evidence="2">CGMCC 1.15254</strain>
    </source>
</reference>
<comment type="caution">
    <text evidence="2">The sequence shown here is derived from an EMBL/GenBank/DDBJ whole genome shotgun (WGS) entry which is preliminary data.</text>
</comment>
<dbReference type="EMBL" id="BMHV01000003">
    <property type="protein sequence ID" value="GGF54485.1"/>
    <property type="molecule type" value="Genomic_DNA"/>
</dbReference>
<keyword evidence="1" id="KW-0812">Transmembrane</keyword>
<dbReference type="AlphaFoldDB" id="A0A917BQ02"/>
<keyword evidence="1" id="KW-0472">Membrane</keyword>
<protein>
    <submittedName>
        <fullName evidence="2">Uncharacterized protein</fullName>
    </submittedName>
</protein>
<name>A0A917BQ02_9PROT</name>
<keyword evidence="1" id="KW-1133">Transmembrane helix</keyword>
<proteinExistence type="predicted"/>
<feature type="transmembrane region" description="Helical" evidence="1">
    <location>
        <begin position="30"/>
        <end position="48"/>
    </location>
</feature>
<keyword evidence="3" id="KW-1185">Reference proteome</keyword>
<sequence length="141" mass="15600">MQKLFILSFALMIASSLFVGHAFSKGYVPYFGMIAGVFFLLAIFLPFLSEYNILHRGFSSIGDNFKNLMHSEEPTKGEVEILLPSHMNQAAKTYQLHESGNIKIGLWVILVTGLVFFAIDGVDFYVLGDGLKSANGPISNF</sequence>
<dbReference type="Proteomes" id="UP000632498">
    <property type="component" value="Unassembled WGS sequence"/>
</dbReference>
<evidence type="ECO:0000256" key="1">
    <source>
        <dbReference type="SAM" id="Phobius"/>
    </source>
</evidence>
<evidence type="ECO:0000313" key="3">
    <source>
        <dbReference type="Proteomes" id="UP000632498"/>
    </source>
</evidence>
<reference evidence="2" key="2">
    <citation type="submission" date="2020-09" db="EMBL/GenBank/DDBJ databases">
        <authorList>
            <person name="Sun Q."/>
            <person name="Zhou Y."/>
        </authorList>
    </citation>
    <scope>NUCLEOTIDE SEQUENCE</scope>
    <source>
        <strain evidence="2">CGMCC 1.15254</strain>
    </source>
</reference>
<accession>A0A917BQ02</accession>
<dbReference type="RefSeq" id="WP_188661061.1">
    <property type="nucleotide sequence ID" value="NZ_BMHV01000003.1"/>
</dbReference>